<dbReference type="InterPro" id="IPR012337">
    <property type="entry name" value="RNaseH-like_sf"/>
</dbReference>
<accession>A0A6P5FH58</accession>
<dbReference type="Gene3D" id="3.30.420.10">
    <property type="entry name" value="Ribonuclease H-like superfamily/Ribonuclease H"/>
    <property type="match status" value="1"/>
</dbReference>
<dbReference type="RefSeq" id="XP_020094922.1">
    <property type="nucleotide sequence ID" value="XM_020239333.1"/>
</dbReference>
<dbReference type="Proteomes" id="UP000515123">
    <property type="component" value="Linkage group 8"/>
</dbReference>
<dbReference type="GeneID" id="109714637"/>
<keyword evidence="1" id="KW-0540">Nuclease</keyword>
<reference evidence="3" key="1">
    <citation type="journal article" date="2015" name="Nat. Genet.">
        <title>The pineapple genome and the evolution of CAM photosynthesis.</title>
        <authorList>
            <person name="Ming R."/>
            <person name="VanBuren R."/>
            <person name="Wai C.M."/>
            <person name="Tang H."/>
            <person name="Schatz M.C."/>
            <person name="Bowers J.E."/>
            <person name="Lyons E."/>
            <person name="Wang M.L."/>
            <person name="Chen J."/>
            <person name="Biggers E."/>
            <person name="Zhang J."/>
            <person name="Huang L."/>
            <person name="Zhang L."/>
            <person name="Miao W."/>
            <person name="Zhang J."/>
            <person name="Ye Z."/>
            <person name="Miao C."/>
            <person name="Lin Z."/>
            <person name="Wang H."/>
            <person name="Zhou H."/>
            <person name="Yim W.C."/>
            <person name="Priest H.D."/>
            <person name="Zheng C."/>
            <person name="Woodhouse M."/>
            <person name="Edger P.P."/>
            <person name="Guyot R."/>
            <person name="Guo H.B."/>
            <person name="Guo H."/>
            <person name="Zheng G."/>
            <person name="Singh R."/>
            <person name="Sharma A."/>
            <person name="Min X."/>
            <person name="Zheng Y."/>
            <person name="Lee H."/>
            <person name="Gurtowski J."/>
            <person name="Sedlazeck F.J."/>
            <person name="Harkess A."/>
            <person name="McKain M.R."/>
            <person name="Liao Z."/>
            <person name="Fang J."/>
            <person name="Liu J."/>
            <person name="Zhang X."/>
            <person name="Zhang Q."/>
            <person name="Hu W."/>
            <person name="Qin Y."/>
            <person name="Wang K."/>
            <person name="Chen L.Y."/>
            <person name="Shirley N."/>
            <person name="Lin Y.R."/>
            <person name="Liu L.Y."/>
            <person name="Hernandez A.G."/>
            <person name="Wright C.L."/>
            <person name="Bulone V."/>
            <person name="Tuskan G.A."/>
            <person name="Heath K."/>
            <person name="Zee F."/>
            <person name="Moore P.H."/>
            <person name="Sunkar R."/>
            <person name="Leebens-Mack J.H."/>
            <person name="Mockler T."/>
            <person name="Bennetzen J.L."/>
            <person name="Freeling M."/>
            <person name="Sankoff D."/>
            <person name="Paterson A.H."/>
            <person name="Zhu X."/>
            <person name="Yang X."/>
            <person name="Smith J.A."/>
            <person name="Cushman J.C."/>
            <person name="Paull R.E."/>
            <person name="Yu Q."/>
        </authorList>
    </citation>
    <scope>NUCLEOTIDE SEQUENCE [LARGE SCALE GENOMIC DNA]</scope>
    <source>
        <strain evidence="3">cv. F153</strain>
    </source>
</reference>
<dbReference type="AlphaFoldDB" id="A0A6P5FH58"/>
<organism evidence="3 4">
    <name type="scientific">Ananas comosus</name>
    <name type="common">Pineapple</name>
    <name type="synonym">Ananas ananas</name>
    <dbReference type="NCBI Taxonomy" id="4615"/>
    <lineage>
        <taxon>Eukaryota</taxon>
        <taxon>Viridiplantae</taxon>
        <taxon>Streptophyta</taxon>
        <taxon>Embryophyta</taxon>
        <taxon>Tracheophyta</taxon>
        <taxon>Spermatophyta</taxon>
        <taxon>Magnoliopsida</taxon>
        <taxon>Liliopsida</taxon>
        <taxon>Poales</taxon>
        <taxon>Bromeliaceae</taxon>
        <taxon>Bromelioideae</taxon>
        <taxon>Ananas</taxon>
    </lineage>
</organism>
<dbReference type="GO" id="GO:0003676">
    <property type="term" value="F:nucleic acid binding"/>
    <property type="evidence" value="ECO:0007669"/>
    <property type="project" value="InterPro"/>
</dbReference>
<reference evidence="4" key="2">
    <citation type="submission" date="2025-08" db="UniProtKB">
        <authorList>
            <consortium name="RefSeq"/>
        </authorList>
    </citation>
    <scope>IDENTIFICATION</scope>
    <source>
        <tissue evidence="4">Leaf</tissue>
    </source>
</reference>
<keyword evidence="3" id="KW-1185">Reference proteome</keyword>
<evidence type="ECO:0000313" key="4">
    <source>
        <dbReference type="RefSeq" id="XP_020094922.1"/>
    </source>
</evidence>
<name>A0A6P5FH58_ANACO</name>
<proteinExistence type="predicted"/>
<dbReference type="GO" id="GO:0005737">
    <property type="term" value="C:cytoplasm"/>
    <property type="evidence" value="ECO:0007669"/>
    <property type="project" value="TreeGrafter"/>
</dbReference>
<dbReference type="SUPFAM" id="SSF53098">
    <property type="entry name" value="Ribonuclease H-like"/>
    <property type="match status" value="1"/>
</dbReference>
<dbReference type="InterPro" id="IPR036397">
    <property type="entry name" value="RNaseH_sf"/>
</dbReference>
<evidence type="ECO:0000256" key="1">
    <source>
        <dbReference type="ARBA" id="ARBA00022722"/>
    </source>
</evidence>
<dbReference type="GO" id="GO:0008408">
    <property type="term" value="F:3'-5' exonuclease activity"/>
    <property type="evidence" value="ECO:0007669"/>
    <property type="project" value="TreeGrafter"/>
</dbReference>
<gene>
    <name evidence="4" type="primary">LOC109714637</name>
</gene>
<evidence type="ECO:0000256" key="2">
    <source>
        <dbReference type="ARBA" id="ARBA00022801"/>
    </source>
</evidence>
<dbReference type="InterPro" id="IPR051132">
    <property type="entry name" value="3-5_Exonuclease_domain"/>
</dbReference>
<dbReference type="OrthoDB" id="607706at2759"/>
<dbReference type="GO" id="GO:0005634">
    <property type="term" value="C:nucleus"/>
    <property type="evidence" value="ECO:0007669"/>
    <property type="project" value="TreeGrafter"/>
</dbReference>
<dbReference type="PANTHER" id="PTHR13620:SF105">
    <property type="entry name" value="OS01G0737700 PROTEIN"/>
    <property type="match status" value="1"/>
</dbReference>
<keyword evidence="2" id="KW-0378">Hydrolase</keyword>
<dbReference type="PANTHER" id="PTHR13620">
    <property type="entry name" value="3-5 EXONUCLEASE"/>
    <property type="match status" value="1"/>
</dbReference>
<evidence type="ECO:0000313" key="3">
    <source>
        <dbReference type="Proteomes" id="UP000515123"/>
    </source>
</evidence>
<protein>
    <submittedName>
        <fullName evidence="4">Uncharacterized protein LOC109714637</fullName>
    </submittedName>
</protein>
<sequence length="210" mass="23626">MGTARLIEQTVFMTSYELTISGRFRTTAVITHSSQIVVGWIDDVFNSHAPLAGANRRVSVGLHVECSPPYDSIALIQLCVGNSCLVYQLLHRIERNPPCLLRLNDFLTDDRFYFIGANVELTIFRLRLWNCFRVRSAVDLGDAAARRLQREDLQSAGLDQLAREVLGIEIIRLDGAQRMALFNRALPLELVAHVCLDAIISYEIGRTLLI</sequence>